<dbReference type="HOGENOM" id="CLU_1305007_0_0_1"/>
<dbReference type="STRING" id="686832.A0A0C3BKI8"/>
<accession>A0A0C3BKI8</accession>
<proteinExistence type="predicted"/>
<gene>
    <name evidence="1" type="ORF">M413DRAFT_279657</name>
</gene>
<dbReference type="AlphaFoldDB" id="A0A0C3BKI8"/>
<protein>
    <submittedName>
        <fullName evidence="1">Uncharacterized protein</fullName>
    </submittedName>
</protein>
<reference evidence="2" key="2">
    <citation type="submission" date="2015-01" db="EMBL/GenBank/DDBJ databases">
        <title>Evolutionary Origins and Diversification of the Mycorrhizal Mutualists.</title>
        <authorList>
            <consortium name="DOE Joint Genome Institute"/>
            <consortium name="Mycorrhizal Genomics Consortium"/>
            <person name="Kohler A."/>
            <person name="Kuo A."/>
            <person name="Nagy L.G."/>
            <person name="Floudas D."/>
            <person name="Copeland A."/>
            <person name="Barry K.W."/>
            <person name="Cichocki N."/>
            <person name="Veneault-Fourrey C."/>
            <person name="LaButti K."/>
            <person name="Lindquist E.A."/>
            <person name="Lipzen A."/>
            <person name="Lundell T."/>
            <person name="Morin E."/>
            <person name="Murat C."/>
            <person name="Riley R."/>
            <person name="Ohm R."/>
            <person name="Sun H."/>
            <person name="Tunlid A."/>
            <person name="Henrissat B."/>
            <person name="Grigoriev I.V."/>
            <person name="Hibbett D.S."/>
            <person name="Martin F."/>
        </authorList>
    </citation>
    <scope>NUCLEOTIDE SEQUENCE [LARGE SCALE GENOMIC DNA]</scope>
    <source>
        <strain evidence="2">h7</strain>
    </source>
</reference>
<organism evidence="1 2">
    <name type="scientific">Hebeloma cylindrosporum</name>
    <dbReference type="NCBI Taxonomy" id="76867"/>
    <lineage>
        <taxon>Eukaryota</taxon>
        <taxon>Fungi</taxon>
        <taxon>Dikarya</taxon>
        <taxon>Basidiomycota</taxon>
        <taxon>Agaricomycotina</taxon>
        <taxon>Agaricomycetes</taxon>
        <taxon>Agaricomycetidae</taxon>
        <taxon>Agaricales</taxon>
        <taxon>Agaricineae</taxon>
        <taxon>Hymenogastraceae</taxon>
        <taxon>Hebeloma</taxon>
    </lineage>
</organism>
<evidence type="ECO:0000313" key="2">
    <source>
        <dbReference type="Proteomes" id="UP000053424"/>
    </source>
</evidence>
<evidence type="ECO:0000313" key="1">
    <source>
        <dbReference type="EMBL" id="KIM37225.1"/>
    </source>
</evidence>
<keyword evidence="2" id="KW-1185">Reference proteome</keyword>
<dbReference type="Proteomes" id="UP000053424">
    <property type="component" value="Unassembled WGS sequence"/>
</dbReference>
<reference evidence="1 2" key="1">
    <citation type="submission" date="2014-04" db="EMBL/GenBank/DDBJ databases">
        <authorList>
            <consortium name="DOE Joint Genome Institute"/>
            <person name="Kuo A."/>
            <person name="Gay G."/>
            <person name="Dore J."/>
            <person name="Kohler A."/>
            <person name="Nagy L.G."/>
            <person name="Floudas D."/>
            <person name="Copeland A."/>
            <person name="Barry K.W."/>
            <person name="Cichocki N."/>
            <person name="Veneault-Fourrey C."/>
            <person name="LaButti K."/>
            <person name="Lindquist E.A."/>
            <person name="Lipzen A."/>
            <person name="Lundell T."/>
            <person name="Morin E."/>
            <person name="Murat C."/>
            <person name="Sun H."/>
            <person name="Tunlid A."/>
            <person name="Henrissat B."/>
            <person name="Grigoriev I.V."/>
            <person name="Hibbett D.S."/>
            <person name="Martin F."/>
            <person name="Nordberg H.P."/>
            <person name="Cantor M.N."/>
            <person name="Hua S.X."/>
        </authorList>
    </citation>
    <scope>NUCLEOTIDE SEQUENCE [LARGE SCALE GENOMIC DNA]</scope>
    <source>
        <strain evidence="2">h7</strain>
    </source>
</reference>
<sequence>MLEDDNPAQPPMFHVCVTKVIEKGPEGHPKMLTWLTNWAVRTTTDSRVPKVLRTSTTQFLSRKKSVDVAPEGHARLPAWMDLLGRSFWERFLLTGVDEDLRLAVKYHHLAAISPFGPPSRRLEAAYNWTTLCYMAPSVHPRPVSRRLQSGRRTAFSQVAGMEQTFKGTTQAASLTTRAYPQQRPQLRSNLGKAEMALEWLERGRLRCLEAN</sequence>
<dbReference type="EMBL" id="KN831799">
    <property type="protein sequence ID" value="KIM37225.1"/>
    <property type="molecule type" value="Genomic_DNA"/>
</dbReference>
<name>A0A0C3BKI8_HEBCY</name>